<feature type="transmembrane region" description="Helical" evidence="1">
    <location>
        <begin position="441"/>
        <end position="461"/>
    </location>
</feature>
<dbReference type="EMBL" id="CP050804">
    <property type="protein sequence ID" value="QJC22557.1"/>
    <property type="molecule type" value="Genomic_DNA"/>
</dbReference>
<feature type="transmembrane region" description="Helical" evidence="1">
    <location>
        <begin position="536"/>
        <end position="556"/>
    </location>
</feature>
<feature type="transmembrane region" description="Helical" evidence="1">
    <location>
        <begin position="375"/>
        <end position="394"/>
    </location>
</feature>
<dbReference type="KEGG" id="arca:HC352_08620"/>
<accession>A0A6H2ENA5</accession>
<keyword evidence="1" id="KW-0472">Membrane</keyword>
<dbReference type="SUPFAM" id="SSF53649">
    <property type="entry name" value="Alkaline phosphatase-like"/>
    <property type="match status" value="1"/>
</dbReference>
<name>A0A6H2ENA5_9ACTO</name>
<dbReference type="RefSeq" id="WP_168918479.1">
    <property type="nucleotide sequence ID" value="NZ_CP050804.1"/>
</dbReference>
<keyword evidence="1" id="KW-1133">Transmembrane helix</keyword>
<feature type="transmembrane region" description="Helical" evidence="1">
    <location>
        <begin position="509"/>
        <end position="529"/>
    </location>
</feature>
<feature type="transmembrane region" description="Helical" evidence="1">
    <location>
        <begin position="704"/>
        <end position="724"/>
    </location>
</feature>
<organism evidence="2 3">
    <name type="scientific">Arcanobacterium buesumense</name>
    <dbReference type="NCBI Taxonomy" id="2722751"/>
    <lineage>
        <taxon>Bacteria</taxon>
        <taxon>Bacillati</taxon>
        <taxon>Actinomycetota</taxon>
        <taxon>Actinomycetes</taxon>
        <taxon>Actinomycetales</taxon>
        <taxon>Actinomycetaceae</taxon>
        <taxon>Arcanobacterium</taxon>
    </lineage>
</organism>
<sequence>MDHPTKTKRRWWATVVAIAIILVGVLYAPAWRGQHINNAGSLTVGPAHKTVFVGFSGVTWADISAHNTPTLARLVNQGASANLVVKTLGVTTCPNAGWLTISQGVRAADPIADGCAQPVTASAQGILPATVETARIKAEEQSPFTPGTTTFGDELAQRGIRVGTVGSGAALALRSSANTALPGRHHINTEYHNGVATQARADYQQVADANLVLIDLGHVTNSHQSPRTKSKGMWDDLRAAFAPPAPRTPQARTQIAEIDTALGDLLATIDPQTTVIVASVADSDPRTARLQFFTILGPDVTPASVAYTNSTRHAGLVQLTDIPQALMTLLSHRPIEDFVGSAIAFSGHSYADGDTVVSVLQDNDARAIAVRPAVGPFYLLLSLCAGIFLIWWVAQYWWHARHGRSFYISRLPRFLGVTVAMLPAASFLANLLAWWNTPIPTVTFLACVIAWSVSVALLSMCLRDPATLVALITALTIGVDVIGGSVLHSSSVLGDQPQQGGRFYGLSNAPFTVFALSMIYLTYRAVLILRTHHERIALPAGVIALGASAIVLDGAGSLGADFGGVPALIAAFAVLFVTVIGRSLTARTMVTIVALALITGIGGAFIDWLRPEESWTHLGRFFQSMIDGEALGVIYRKLMAMIGSAPWFVWLIIAVVAIAVWLWHKHATHRFSPVIHIDNDQRWTIWAMITLVIVGIAINDSGLVILLMGVAYGGPLLAVCATTANGETMPSRR</sequence>
<dbReference type="InterPro" id="IPR017850">
    <property type="entry name" value="Alkaline_phosphatase_core_sf"/>
</dbReference>
<protein>
    <submittedName>
        <fullName evidence="2">Uncharacterized protein</fullName>
    </submittedName>
</protein>
<keyword evidence="1" id="KW-0812">Transmembrane</keyword>
<keyword evidence="3" id="KW-1185">Reference proteome</keyword>
<feature type="transmembrane region" description="Helical" evidence="1">
    <location>
        <begin position="588"/>
        <end position="606"/>
    </location>
</feature>
<dbReference type="Gene3D" id="3.40.720.10">
    <property type="entry name" value="Alkaline Phosphatase, subunit A"/>
    <property type="match status" value="1"/>
</dbReference>
<feature type="transmembrane region" description="Helical" evidence="1">
    <location>
        <begin position="414"/>
        <end position="435"/>
    </location>
</feature>
<feature type="transmembrane region" description="Helical" evidence="1">
    <location>
        <begin position="645"/>
        <end position="663"/>
    </location>
</feature>
<evidence type="ECO:0000313" key="2">
    <source>
        <dbReference type="EMBL" id="QJC22557.1"/>
    </source>
</evidence>
<feature type="transmembrane region" description="Helical" evidence="1">
    <location>
        <begin position="468"/>
        <end position="489"/>
    </location>
</feature>
<evidence type="ECO:0000256" key="1">
    <source>
        <dbReference type="SAM" id="Phobius"/>
    </source>
</evidence>
<feature type="transmembrane region" description="Helical" evidence="1">
    <location>
        <begin position="683"/>
        <end position="698"/>
    </location>
</feature>
<reference evidence="2 3" key="1">
    <citation type="submission" date="2020-03" db="EMBL/GenBank/DDBJ databases">
        <title>Complete genome of Arcanobacterium buesumensis sp. nov. strain 2701.</title>
        <authorList>
            <person name="Borowiak M."/>
            <person name="Alssahen M."/>
            <person name="Laemmler C."/>
            <person name="Malorny B."/>
            <person name="Hassan A."/>
            <person name="Prenger-Berninghoff E."/>
            <person name="Ploetz M."/>
            <person name="Abdulmawjood A."/>
        </authorList>
    </citation>
    <scope>NUCLEOTIDE SEQUENCE [LARGE SCALE GENOMIC DNA]</scope>
    <source>
        <strain evidence="2 3">2701</strain>
    </source>
</reference>
<proteinExistence type="predicted"/>
<dbReference type="Proteomes" id="UP000502298">
    <property type="component" value="Chromosome"/>
</dbReference>
<evidence type="ECO:0000313" key="3">
    <source>
        <dbReference type="Proteomes" id="UP000502298"/>
    </source>
</evidence>
<gene>
    <name evidence="2" type="ORF">HC352_08620</name>
</gene>
<dbReference type="AlphaFoldDB" id="A0A6H2ENA5"/>
<feature type="transmembrane region" description="Helical" evidence="1">
    <location>
        <begin position="562"/>
        <end position="581"/>
    </location>
</feature>
<feature type="transmembrane region" description="Helical" evidence="1">
    <location>
        <begin position="12"/>
        <end position="31"/>
    </location>
</feature>